<keyword evidence="2" id="KW-0399">Innate immunity</keyword>
<reference evidence="13" key="2">
    <citation type="submission" date="2024-08" db="UniProtKB">
        <authorList>
            <consortium name="EnsemblMetazoa"/>
        </authorList>
    </citation>
    <scope>IDENTIFICATION</scope>
</reference>
<feature type="disulfide bond" evidence="7">
    <location>
        <begin position="62"/>
        <end position="68"/>
    </location>
</feature>
<dbReference type="HOGENOM" id="CLU_037559_3_2_1"/>
<dbReference type="GO" id="GO:0042834">
    <property type="term" value="F:peptidoglycan binding"/>
    <property type="evidence" value="ECO:0007669"/>
    <property type="project" value="InterPro"/>
</dbReference>
<evidence type="ECO:0000256" key="7">
    <source>
        <dbReference type="PIRSR" id="PIRSR037945-1"/>
    </source>
</evidence>
<dbReference type="CDD" id="cd06583">
    <property type="entry name" value="PGRP"/>
    <property type="match status" value="1"/>
</dbReference>
<accession>N6TIL7</accession>
<dbReference type="InterPro" id="IPR002502">
    <property type="entry name" value="Amidase_domain"/>
</dbReference>
<evidence type="ECO:0000256" key="2">
    <source>
        <dbReference type="ARBA" id="ARBA00022588"/>
    </source>
</evidence>
<sequence length="192" mass="21108">MTCPQTFVFILVSICVFSRNTDGCSEIKKRNSWGAVNANEQTKLVQNPPPLVIVHHSATRSCNSQDDCKKLVSSIQHYHIFTNGWSDIGYNFLIGSEGTIYEGRGWGLIGAHAVGFNNNSIGICLIGNLQDNSPSEVQLSSLKSLIACGVSTGKIHRNYTLIGHRQVSSTLCPGDKLYNILKNMPRFEPQPL</sequence>
<dbReference type="OMA" id="FMKQFAI"/>
<evidence type="ECO:0000259" key="9">
    <source>
        <dbReference type="SMART" id="SM00644"/>
    </source>
</evidence>
<evidence type="ECO:0000313" key="11">
    <source>
        <dbReference type="EMBL" id="ENN80279.1"/>
    </source>
</evidence>
<feature type="disulfide bond" evidence="7">
    <location>
        <begin position="24"/>
        <end position="148"/>
    </location>
</feature>
<dbReference type="InterPro" id="IPR006619">
    <property type="entry name" value="PGRP_domain_met/bac"/>
</dbReference>
<dbReference type="EMBL" id="KB632399">
    <property type="protein sequence ID" value="ERL94818.1"/>
    <property type="molecule type" value="Genomic_DNA"/>
</dbReference>
<evidence type="ECO:0000313" key="12">
    <source>
        <dbReference type="EMBL" id="ERL94818.1"/>
    </source>
</evidence>
<reference evidence="14 15" key="1">
    <citation type="journal article" date="2013" name="Genome Biol.">
        <title>Draft genome of the mountain pine beetle, Dendroctonus ponderosae Hopkins, a major forest pest.</title>
        <authorList>
            <person name="Keeling C.I."/>
            <person name="Yuen M.M."/>
            <person name="Liao N.Y."/>
            <person name="Docking T.R."/>
            <person name="Chan S.K."/>
            <person name="Taylor G.A."/>
            <person name="Palmquist D.L."/>
            <person name="Jackman S.D."/>
            <person name="Nguyen A."/>
            <person name="Li M."/>
            <person name="Henderson H."/>
            <person name="Janes J.K."/>
            <person name="Zhao Y."/>
            <person name="Pandoh P."/>
            <person name="Moore R."/>
            <person name="Sperling F.A."/>
            <person name="Huber D.P."/>
            <person name="Birol I."/>
            <person name="Jones S.J."/>
            <person name="Bohlmann J."/>
        </authorList>
    </citation>
    <scope>NUCLEOTIDE SEQUENCE</scope>
</reference>
<evidence type="ECO:0000313" key="15">
    <source>
        <dbReference type="Proteomes" id="UP000030742"/>
    </source>
</evidence>
<feature type="non-terminal residue" evidence="11">
    <location>
        <position position="1"/>
    </location>
</feature>
<organism evidence="11">
    <name type="scientific">Dendroctonus ponderosae</name>
    <name type="common">Mountain pine beetle</name>
    <dbReference type="NCBI Taxonomy" id="77166"/>
    <lineage>
        <taxon>Eukaryota</taxon>
        <taxon>Metazoa</taxon>
        <taxon>Ecdysozoa</taxon>
        <taxon>Arthropoda</taxon>
        <taxon>Hexapoda</taxon>
        <taxon>Insecta</taxon>
        <taxon>Pterygota</taxon>
        <taxon>Neoptera</taxon>
        <taxon>Endopterygota</taxon>
        <taxon>Coleoptera</taxon>
        <taxon>Polyphaga</taxon>
        <taxon>Cucujiformia</taxon>
        <taxon>Curculionidae</taxon>
        <taxon>Scolytinae</taxon>
        <taxon>Dendroctonus</taxon>
    </lineage>
</organism>
<dbReference type="KEGG" id="dpa:109533845"/>
<name>N6TIL7_DENPD</name>
<dbReference type="GO" id="GO:0008745">
    <property type="term" value="F:N-acetylmuramoyl-L-alanine amidase activity"/>
    <property type="evidence" value="ECO:0007669"/>
    <property type="project" value="InterPro"/>
</dbReference>
<dbReference type="SUPFAM" id="SSF55846">
    <property type="entry name" value="N-acetylmuramoyl-L-alanine amidase-like"/>
    <property type="match status" value="1"/>
</dbReference>
<evidence type="ECO:0000256" key="5">
    <source>
        <dbReference type="ARBA" id="ARBA00023157"/>
    </source>
</evidence>
<dbReference type="Gene3D" id="3.40.80.10">
    <property type="entry name" value="Peptidoglycan recognition protein-like"/>
    <property type="match status" value="1"/>
</dbReference>
<keyword evidence="14" id="KW-1185">Reference proteome</keyword>
<dbReference type="PANTHER" id="PTHR11022">
    <property type="entry name" value="PEPTIDOGLYCAN RECOGNITION PROTEIN"/>
    <property type="match status" value="1"/>
</dbReference>
<dbReference type="Proteomes" id="UP000030742">
    <property type="component" value="Unassembled WGS sequence"/>
</dbReference>
<evidence type="ECO:0008006" key="16">
    <source>
        <dbReference type="Google" id="ProtNLM"/>
    </source>
</evidence>
<dbReference type="SMART" id="SM00644">
    <property type="entry name" value="Ami_2"/>
    <property type="match status" value="1"/>
</dbReference>
<dbReference type="SMART" id="SM00701">
    <property type="entry name" value="PGRP"/>
    <property type="match status" value="1"/>
</dbReference>
<dbReference type="EnsemblMetazoa" id="XM_019899331.1">
    <property type="protein sequence ID" value="XP_019754890.1"/>
    <property type="gene ID" value="LOC109533845"/>
</dbReference>
<dbReference type="PIRSF" id="PIRSF037945">
    <property type="entry name" value="PGRPs"/>
    <property type="match status" value="1"/>
</dbReference>
<evidence type="ECO:0000256" key="4">
    <source>
        <dbReference type="ARBA" id="ARBA00022859"/>
    </source>
</evidence>
<dbReference type="GO" id="GO:0009253">
    <property type="term" value="P:peptidoglycan catabolic process"/>
    <property type="evidence" value="ECO:0007669"/>
    <property type="project" value="InterPro"/>
</dbReference>
<dbReference type="Pfam" id="PF01510">
    <property type="entry name" value="Amidase_2"/>
    <property type="match status" value="1"/>
</dbReference>
<dbReference type="PANTHER" id="PTHR11022:SF41">
    <property type="entry name" value="PEPTIDOGLYCAN-RECOGNITION PROTEIN LC-RELATED"/>
    <property type="match status" value="1"/>
</dbReference>
<comment type="function">
    <text evidence="6">Peptidoglycan-recognition protein probably involved in innate immunity by binding to peptidoglycans (PGN) of bacteria and activating the prophenoloxidase (proPO) cascade immune response. Binds to 1,3-beta-D-glucan and PGN.</text>
</comment>
<dbReference type="Proteomes" id="UP000019118">
    <property type="component" value="Unassembled WGS sequence"/>
</dbReference>
<evidence type="ECO:0000313" key="14">
    <source>
        <dbReference type="Proteomes" id="UP000019118"/>
    </source>
</evidence>
<dbReference type="STRING" id="77166.N6TIL7"/>
<evidence type="ECO:0000259" key="10">
    <source>
        <dbReference type="SMART" id="SM00701"/>
    </source>
</evidence>
<dbReference type="FunFam" id="3.40.80.10:FF:000001">
    <property type="entry name" value="Peptidoglycan recognition protein 1"/>
    <property type="match status" value="1"/>
</dbReference>
<dbReference type="EMBL" id="KB740562">
    <property type="protein sequence ID" value="ENN80279.1"/>
    <property type="molecule type" value="Genomic_DNA"/>
</dbReference>
<gene>
    <name evidence="13" type="primary">109533845</name>
    <name evidence="12" type="ORF">D910_12091</name>
    <name evidence="11" type="ORF">YQE_03272</name>
</gene>
<dbReference type="InterPro" id="IPR036505">
    <property type="entry name" value="Amidase/PGRP_sf"/>
</dbReference>
<evidence type="ECO:0000256" key="3">
    <source>
        <dbReference type="ARBA" id="ARBA00022729"/>
    </source>
</evidence>
<evidence type="ECO:0000256" key="6">
    <source>
        <dbReference type="ARBA" id="ARBA00057187"/>
    </source>
</evidence>
<feature type="chain" id="PRO_5010971772" description="Peptidoglycan-recognition protein" evidence="8">
    <location>
        <begin position="24"/>
        <end position="192"/>
    </location>
</feature>
<protein>
    <recommendedName>
        <fullName evidence="16">Peptidoglycan-recognition protein</fullName>
    </recommendedName>
</protein>
<evidence type="ECO:0000313" key="13">
    <source>
        <dbReference type="EnsemblMetazoa" id="XP_019754890.1"/>
    </source>
</evidence>
<proteinExistence type="inferred from homology"/>
<feature type="domain" description="N-acetylmuramoyl-L-alanine amidase" evidence="9">
    <location>
        <begin position="37"/>
        <end position="174"/>
    </location>
</feature>
<feature type="domain" description="Peptidoglycan recognition protein family" evidence="10">
    <location>
        <begin position="25"/>
        <end position="168"/>
    </location>
</feature>
<comment type="similarity">
    <text evidence="1">Belongs to the N-acetylmuramoyl-L-alanine amidase 2 family.</text>
</comment>
<keyword evidence="4" id="KW-0391">Immunity</keyword>
<evidence type="ECO:0000256" key="8">
    <source>
        <dbReference type="SAM" id="SignalP"/>
    </source>
</evidence>
<keyword evidence="3 8" id="KW-0732">Signal</keyword>
<dbReference type="InterPro" id="IPR017331">
    <property type="entry name" value="Peptidoglycan_recognition"/>
</dbReference>
<dbReference type="AlphaFoldDB" id="N6TIL7"/>
<dbReference type="GO" id="GO:0045087">
    <property type="term" value="P:innate immune response"/>
    <property type="evidence" value="ECO:0007669"/>
    <property type="project" value="UniProtKB-KW"/>
</dbReference>
<feature type="signal peptide" evidence="8">
    <location>
        <begin position="1"/>
        <end position="23"/>
    </location>
</feature>
<dbReference type="OrthoDB" id="10001926at2759"/>
<dbReference type="InterPro" id="IPR015510">
    <property type="entry name" value="PGRP"/>
</dbReference>
<evidence type="ECO:0000256" key="1">
    <source>
        <dbReference type="ARBA" id="ARBA00007553"/>
    </source>
</evidence>
<keyword evidence="5 7" id="KW-1015">Disulfide bond</keyword>
<dbReference type="GO" id="GO:0008270">
    <property type="term" value="F:zinc ion binding"/>
    <property type="evidence" value="ECO:0007669"/>
    <property type="project" value="InterPro"/>
</dbReference>